<evidence type="ECO:0000313" key="2">
    <source>
        <dbReference type="Proteomes" id="UP000286716"/>
    </source>
</evidence>
<protein>
    <submittedName>
        <fullName evidence="1">Uncharacterized protein</fullName>
    </submittedName>
</protein>
<keyword evidence="2" id="KW-1185">Reference proteome</keyword>
<comment type="caution">
    <text evidence="1">The sequence shown here is derived from an EMBL/GenBank/DDBJ whole genome shotgun (WGS) entry which is preliminary data.</text>
</comment>
<name>A0A428VW42_AMYBA</name>
<evidence type="ECO:0000313" key="1">
    <source>
        <dbReference type="EMBL" id="RSM35073.1"/>
    </source>
</evidence>
<proteinExistence type="predicted"/>
<dbReference type="AlphaFoldDB" id="A0A428VW42"/>
<sequence length="118" mass="13378">MVTKYERQLERAAVAKRMKGRADEVHAVAVRVPFWQVDNTGEEIMMRDTDGHPLITFHGVYAPDMAKWLSLLGRTAGMALADLIRAASGSAEEVPGRDAALRLLREMRLEEKPTRYRR</sequence>
<dbReference type="Proteomes" id="UP000286716">
    <property type="component" value="Unassembled WGS sequence"/>
</dbReference>
<gene>
    <name evidence="1" type="ORF">DMA12_45675</name>
</gene>
<accession>A0A428VW42</accession>
<reference evidence="1 2" key="1">
    <citation type="submission" date="2018-05" db="EMBL/GenBank/DDBJ databases">
        <title>Evolution of GPA BGCs.</title>
        <authorList>
            <person name="Waglechner N."/>
            <person name="Wright G.D."/>
        </authorList>
    </citation>
    <scope>NUCLEOTIDE SEQUENCE [LARGE SCALE GENOMIC DNA]</scope>
    <source>
        <strain evidence="1 2">DSM 5908</strain>
    </source>
</reference>
<dbReference type="EMBL" id="QHHU01000116">
    <property type="protein sequence ID" value="RSM35073.1"/>
    <property type="molecule type" value="Genomic_DNA"/>
</dbReference>
<organism evidence="1 2">
    <name type="scientific">Amycolatopsis balhimycina DSM 5908</name>
    <dbReference type="NCBI Taxonomy" id="1081091"/>
    <lineage>
        <taxon>Bacteria</taxon>
        <taxon>Bacillati</taxon>
        <taxon>Actinomycetota</taxon>
        <taxon>Actinomycetes</taxon>
        <taxon>Pseudonocardiales</taxon>
        <taxon>Pseudonocardiaceae</taxon>
        <taxon>Amycolatopsis</taxon>
    </lineage>
</organism>